<feature type="region of interest" description="Disordered" evidence="1">
    <location>
        <begin position="87"/>
        <end position="110"/>
    </location>
</feature>
<evidence type="ECO:0000313" key="3">
    <source>
        <dbReference type="Proteomes" id="UP000235388"/>
    </source>
</evidence>
<proteinExistence type="predicted"/>
<sequence>MDALAITPVCLRVAFSLDNLLGYVPISCDDPSYIKEREREITAGFPPFQVSCTTIFPKEKKVHRNQDSQASTAGINRSNTAARAVLEQPCSTGGRTDTVRPKREPTGRTDLSDRSRLVLCDRSQELIGQACPTRRQVLWSDSACPTTSQTRLFEHRSNCRVRPVNAGSVDTYQQILLSDLKEYYNSLDVSAGELDMDDLLGPDEAKNLAINYSQIESLGDVRELIGGECFAGQLQWILNQIQKFQTNQAAFKSFLDSTPVLQKVARSIIHHTSPAHNSQSCPNTVFPLTTLVATARPLDRPLTKKMIAAEASKLRKAAKAEANSFSKRKAEERKLQIAEIMRTTSSPSSNSSSA</sequence>
<evidence type="ECO:0000313" key="2">
    <source>
        <dbReference type="EMBL" id="PLW57390.1"/>
    </source>
</evidence>
<dbReference type="EMBL" id="PGCJ01000011">
    <property type="protein sequence ID" value="PLW57390.1"/>
    <property type="molecule type" value="Genomic_DNA"/>
</dbReference>
<feature type="compositionally biased region" description="Basic and acidic residues" evidence="1">
    <location>
        <begin position="97"/>
        <end position="110"/>
    </location>
</feature>
<accession>A0A2N5W5A0</accession>
<dbReference type="Proteomes" id="UP000235388">
    <property type="component" value="Unassembled WGS sequence"/>
</dbReference>
<dbReference type="AlphaFoldDB" id="A0A2N5W5A0"/>
<organism evidence="2 3">
    <name type="scientific">Puccinia coronata f. sp. avenae</name>
    <dbReference type="NCBI Taxonomy" id="200324"/>
    <lineage>
        <taxon>Eukaryota</taxon>
        <taxon>Fungi</taxon>
        <taxon>Dikarya</taxon>
        <taxon>Basidiomycota</taxon>
        <taxon>Pucciniomycotina</taxon>
        <taxon>Pucciniomycetes</taxon>
        <taxon>Pucciniales</taxon>
        <taxon>Pucciniaceae</taxon>
        <taxon>Puccinia</taxon>
    </lineage>
</organism>
<comment type="caution">
    <text evidence="2">The sequence shown here is derived from an EMBL/GenBank/DDBJ whole genome shotgun (WGS) entry which is preliminary data.</text>
</comment>
<gene>
    <name evidence="2" type="ORF">PCANC_01770</name>
</gene>
<protein>
    <submittedName>
        <fullName evidence="2">Uncharacterized protein</fullName>
    </submittedName>
</protein>
<keyword evidence="3" id="KW-1185">Reference proteome</keyword>
<evidence type="ECO:0000256" key="1">
    <source>
        <dbReference type="SAM" id="MobiDB-lite"/>
    </source>
</evidence>
<reference evidence="2 3" key="1">
    <citation type="submission" date="2017-11" db="EMBL/GenBank/DDBJ databases">
        <title>De novo assembly and phasing of dikaryotic genomes from two isolates of Puccinia coronata f. sp. avenae, the causal agent of oat crown rust.</title>
        <authorList>
            <person name="Miller M.E."/>
            <person name="Zhang Y."/>
            <person name="Omidvar V."/>
            <person name="Sperschneider J."/>
            <person name="Schwessinger B."/>
            <person name="Raley C."/>
            <person name="Palmer J.M."/>
            <person name="Garnica D."/>
            <person name="Upadhyaya N."/>
            <person name="Rathjen J."/>
            <person name="Taylor J.M."/>
            <person name="Park R.F."/>
            <person name="Dodds P.N."/>
            <person name="Hirsch C.D."/>
            <person name="Kianian S.F."/>
            <person name="Figueroa M."/>
        </authorList>
    </citation>
    <scope>NUCLEOTIDE SEQUENCE [LARGE SCALE GENOMIC DNA]</scope>
    <source>
        <strain evidence="2">12NC29</strain>
    </source>
</reference>
<name>A0A2N5W5A0_9BASI</name>